<protein>
    <submittedName>
        <fullName evidence="1">Uncharacterized protein</fullName>
    </submittedName>
</protein>
<reference evidence="1 2" key="1">
    <citation type="journal article" date="2017" name="Gigascience">
        <title>Genome sequence of the small brown planthopper, Laodelphax striatellus.</title>
        <authorList>
            <person name="Zhu J."/>
            <person name="Jiang F."/>
            <person name="Wang X."/>
            <person name="Yang P."/>
            <person name="Bao Y."/>
            <person name="Zhao W."/>
            <person name="Wang W."/>
            <person name="Lu H."/>
            <person name="Wang Q."/>
            <person name="Cui N."/>
            <person name="Li J."/>
            <person name="Chen X."/>
            <person name="Luo L."/>
            <person name="Yu J."/>
            <person name="Kang L."/>
            <person name="Cui F."/>
        </authorList>
    </citation>
    <scope>NUCLEOTIDE SEQUENCE [LARGE SCALE GENOMIC DNA]</scope>
    <source>
        <strain evidence="1">Lst14</strain>
    </source>
</reference>
<dbReference type="EMBL" id="QKKF02012550">
    <property type="protein sequence ID" value="RZF43613.1"/>
    <property type="molecule type" value="Genomic_DNA"/>
</dbReference>
<sequence length="130" mass="15107">MFLRYSLVHQVKQRPVWRRGPDGRFVNGGRYAPKEIRVLLHEKPDGRKRHHLMARVPKDSRDVLGLGFVDLQSGNGLEIGFPFRWKPLLEIVAWATHGFDIAQCWLYQIMMDELELGVGEPRDVFRQQGA</sequence>
<gene>
    <name evidence="1" type="ORF">LSTR_LSTR010872</name>
</gene>
<name>A0A482XD15_LAOST</name>
<evidence type="ECO:0000313" key="1">
    <source>
        <dbReference type="EMBL" id="RZF43613.1"/>
    </source>
</evidence>
<accession>A0A482XD15</accession>
<keyword evidence="2" id="KW-1185">Reference proteome</keyword>
<comment type="caution">
    <text evidence="1">The sequence shown here is derived from an EMBL/GenBank/DDBJ whole genome shotgun (WGS) entry which is preliminary data.</text>
</comment>
<organism evidence="1 2">
    <name type="scientific">Laodelphax striatellus</name>
    <name type="common">Small brown planthopper</name>
    <name type="synonym">Delphax striatella</name>
    <dbReference type="NCBI Taxonomy" id="195883"/>
    <lineage>
        <taxon>Eukaryota</taxon>
        <taxon>Metazoa</taxon>
        <taxon>Ecdysozoa</taxon>
        <taxon>Arthropoda</taxon>
        <taxon>Hexapoda</taxon>
        <taxon>Insecta</taxon>
        <taxon>Pterygota</taxon>
        <taxon>Neoptera</taxon>
        <taxon>Paraneoptera</taxon>
        <taxon>Hemiptera</taxon>
        <taxon>Auchenorrhyncha</taxon>
        <taxon>Fulgoroidea</taxon>
        <taxon>Delphacidae</taxon>
        <taxon>Criomorphinae</taxon>
        <taxon>Laodelphax</taxon>
    </lineage>
</organism>
<dbReference type="Proteomes" id="UP000291343">
    <property type="component" value="Unassembled WGS sequence"/>
</dbReference>
<dbReference type="AlphaFoldDB" id="A0A482XD15"/>
<evidence type="ECO:0000313" key="2">
    <source>
        <dbReference type="Proteomes" id="UP000291343"/>
    </source>
</evidence>
<proteinExistence type="predicted"/>
<dbReference type="InParanoid" id="A0A482XD15"/>